<protein>
    <submittedName>
        <fullName evidence="1">Uncharacterized protein</fullName>
    </submittedName>
</protein>
<keyword evidence="2" id="KW-1185">Reference proteome</keyword>
<evidence type="ECO:0000313" key="1">
    <source>
        <dbReference type="EMBL" id="KAJ7516086.1"/>
    </source>
</evidence>
<gene>
    <name evidence="1" type="ORF">O6H91_22G042100</name>
</gene>
<evidence type="ECO:0000313" key="2">
    <source>
        <dbReference type="Proteomes" id="UP001162992"/>
    </source>
</evidence>
<dbReference type="EMBL" id="CM055113">
    <property type="protein sequence ID" value="KAJ7516086.1"/>
    <property type="molecule type" value="Genomic_DNA"/>
</dbReference>
<name>A0ACC2AF68_DIPCM</name>
<dbReference type="Proteomes" id="UP001162992">
    <property type="component" value="Chromosome 22"/>
</dbReference>
<reference evidence="2" key="1">
    <citation type="journal article" date="2024" name="Proc. Natl. Acad. Sci. U.S.A.">
        <title>Extraordinary preservation of gene collinearity over three hundred million years revealed in homosporous lycophytes.</title>
        <authorList>
            <person name="Li C."/>
            <person name="Wickell D."/>
            <person name="Kuo L.Y."/>
            <person name="Chen X."/>
            <person name="Nie B."/>
            <person name="Liao X."/>
            <person name="Peng D."/>
            <person name="Ji J."/>
            <person name="Jenkins J."/>
            <person name="Williams M."/>
            <person name="Shu S."/>
            <person name="Plott C."/>
            <person name="Barry K."/>
            <person name="Rajasekar S."/>
            <person name="Grimwood J."/>
            <person name="Han X."/>
            <person name="Sun S."/>
            <person name="Hou Z."/>
            <person name="He W."/>
            <person name="Dai G."/>
            <person name="Sun C."/>
            <person name="Schmutz J."/>
            <person name="Leebens-Mack J.H."/>
            <person name="Li F.W."/>
            <person name="Wang L."/>
        </authorList>
    </citation>
    <scope>NUCLEOTIDE SEQUENCE [LARGE SCALE GENOMIC DNA]</scope>
    <source>
        <strain evidence="2">cv. PW_Plant_1</strain>
    </source>
</reference>
<sequence length="379" mass="41728">MLPCPCTKGRMYGRAAHNSLGWKEAGDQGSKMPSEDATNDQDERVGELSGVILYKNGKVLRPTISLYPKVAPNASFIDGVATKDVVLNMEEHVWVRIFLPQPSAIRSPQSSELKAGDSRKMPILLFFHGGAFVIFSAATSIFDTACRKWAGELGAIVISVGYRLAPEHRLPAAFDDGYLAINWLQEQATSKTADPWLSLHGDFSSCFMMGLSSGGSIAHHVALRICFAELSPMQIRGVILVVPFFGGNVRMSSELTRAHDDILTMNDSDTAWNLSLPLGATRDHPYCNPIGPSSPDFKKFDLPPYLLIIGGKDPLHDRQMAFVEALRKSGKDVELLKYENYGHYTPFPETDLITFMGRCLSQKVSDDVTVNISQKTSEI</sequence>
<organism evidence="1 2">
    <name type="scientific">Diphasiastrum complanatum</name>
    <name type="common">Issler's clubmoss</name>
    <name type="synonym">Lycopodium complanatum</name>
    <dbReference type="NCBI Taxonomy" id="34168"/>
    <lineage>
        <taxon>Eukaryota</taxon>
        <taxon>Viridiplantae</taxon>
        <taxon>Streptophyta</taxon>
        <taxon>Embryophyta</taxon>
        <taxon>Tracheophyta</taxon>
        <taxon>Lycopodiopsida</taxon>
        <taxon>Lycopodiales</taxon>
        <taxon>Lycopodiaceae</taxon>
        <taxon>Lycopodioideae</taxon>
        <taxon>Diphasiastrum</taxon>
    </lineage>
</organism>
<proteinExistence type="predicted"/>
<accession>A0ACC2AF68</accession>
<comment type="caution">
    <text evidence="1">The sequence shown here is derived from an EMBL/GenBank/DDBJ whole genome shotgun (WGS) entry which is preliminary data.</text>
</comment>